<keyword evidence="1" id="KW-0472">Membrane</keyword>
<evidence type="ECO:0000313" key="2">
    <source>
        <dbReference type="EMBL" id="RHD83447.1"/>
    </source>
</evidence>
<evidence type="ECO:0000313" key="3">
    <source>
        <dbReference type="EMBL" id="RHJ77024.1"/>
    </source>
</evidence>
<name>A0A414HFA6_PHOVU</name>
<evidence type="ECO:0000313" key="4">
    <source>
        <dbReference type="Proteomes" id="UP000283429"/>
    </source>
</evidence>
<dbReference type="RefSeq" id="WP_118170516.1">
    <property type="nucleotide sequence ID" value="NZ_JAHAWD010000002.1"/>
</dbReference>
<keyword evidence="1" id="KW-0812">Transmembrane</keyword>
<feature type="transmembrane region" description="Helical" evidence="1">
    <location>
        <begin position="49"/>
        <end position="70"/>
    </location>
</feature>
<dbReference type="AlphaFoldDB" id="A0A414HFA6"/>
<evidence type="ECO:0008006" key="6">
    <source>
        <dbReference type="Google" id="ProtNLM"/>
    </source>
</evidence>
<keyword evidence="1" id="KW-1133">Transmembrane helix</keyword>
<evidence type="ECO:0000256" key="1">
    <source>
        <dbReference type="SAM" id="Phobius"/>
    </source>
</evidence>
<dbReference type="EMBL" id="QRMN01000019">
    <property type="protein sequence ID" value="RHJ77024.1"/>
    <property type="molecule type" value="Genomic_DNA"/>
</dbReference>
<organism evidence="2 4">
    <name type="scientific">Phocaeicola vulgatus</name>
    <name type="common">Bacteroides vulgatus</name>
    <dbReference type="NCBI Taxonomy" id="821"/>
    <lineage>
        <taxon>Bacteria</taxon>
        <taxon>Pseudomonadati</taxon>
        <taxon>Bacteroidota</taxon>
        <taxon>Bacteroidia</taxon>
        <taxon>Bacteroidales</taxon>
        <taxon>Bacteroidaceae</taxon>
        <taxon>Phocaeicola</taxon>
    </lineage>
</organism>
<evidence type="ECO:0000313" key="5">
    <source>
        <dbReference type="Proteomes" id="UP000283958"/>
    </source>
</evidence>
<feature type="transmembrane region" description="Helical" evidence="1">
    <location>
        <begin position="25"/>
        <end position="43"/>
    </location>
</feature>
<dbReference type="Proteomes" id="UP000283958">
    <property type="component" value="Unassembled WGS sequence"/>
</dbReference>
<proteinExistence type="predicted"/>
<protein>
    <recommendedName>
        <fullName evidence="6">Transmembrane protein</fullName>
    </recommendedName>
</protein>
<feature type="transmembrane region" description="Helical" evidence="1">
    <location>
        <begin position="104"/>
        <end position="132"/>
    </location>
</feature>
<dbReference type="EMBL" id="QSJM01000009">
    <property type="protein sequence ID" value="RHD83447.1"/>
    <property type="molecule type" value="Genomic_DNA"/>
</dbReference>
<reference evidence="4 5" key="1">
    <citation type="submission" date="2018-08" db="EMBL/GenBank/DDBJ databases">
        <title>A genome reference for cultivated species of the human gut microbiota.</title>
        <authorList>
            <person name="Zou Y."/>
            <person name="Xue W."/>
            <person name="Luo G."/>
        </authorList>
    </citation>
    <scope>NUCLEOTIDE SEQUENCE [LARGE SCALE GENOMIC DNA]</scope>
    <source>
        <strain evidence="3 5">AM09-18</strain>
        <strain evidence="2 4">AM30-40</strain>
    </source>
</reference>
<comment type="caution">
    <text evidence="2">The sequence shown here is derived from an EMBL/GenBank/DDBJ whole genome shotgun (WGS) entry which is preliminary data.</text>
</comment>
<sequence>MANENKIKHLEFIQNVITRMNSNSFMIKGWCVTLVAALFALGAKDSNVNFAIIAYIVIPTFWVLDGFFIIREKHFRNLYNQVRLKDEEEIDYSMMPKPLNIGDWIADGIATYTLVPFYGVMLIATFAVLIMFN</sequence>
<gene>
    <name evidence="3" type="ORF">DW105_09500</name>
    <name evidence="2" type="ORF">DW783_04335</name>
</gene>
<dbReference type="Proteomes" id="UP000283429">
    <property type="component" value="Unassembled WGS sequence"/>
</dbReference>
<accession>A0A414HFA6</accession>